<sequence>MHSLRHLSASTRFPELLPPRDGTLVALADSQVRFFFQLALPDAEAADVDIHGFPSPLGRRTHAQPSRTIQRGARRSLKLAGLRPRHLRLGCDRKSAGCSNCPFQLVDTRRAPTELFGVSHEEGVDPPEVVLQRGV</sequence>
<evidence type="ECO:0000313" key="1">
    <source>
        <dbReference type="EMBL" id="KAE8976780.1"/>
    </source>
</evidence>
<name>A0A6A3I3K9_9STRA</name>
<accession>A0A6A3I3K9</accession>
<dbReference type="AlphaFoldDB" id="A0A6A3I3K9"/>
<organism evidence="1 2">
    <name type="scientific">Phytophthora fragariae</name>
    <dbReference type="NCBI Taxonomy" id="53985"/>
    <lineage>
        <taxon>Eukaryota</taxon>
        <taxon>Sar</taxon>
        <taxon>Stramenopiles</taxon>
        <taxon>Oomycota</taxon>
        <taxon>Peronosporomycetes</taxon>
        <taxon>Peronosporales</taxon>
        <taxon>Peronosporaceae</taxon>
        <taxon>Phytophthora</taxon>
    </lineage>
</organism>
<evidence type="ECO:0000313" key="2">
    <source>
        <dbReference type="Proteomes" id="UP000460718"/>
    </source>
</evidence>
<comment type="caution">
    <text evidence="1">The sequence shown here is derived from an EMBL/GenBank/DDBJ whole genome shotgun (WGS) entry which is preliminary data.</text>
</comment>
<dbReference type="Proteomes" id="UP000460718">
    <property type="component" value="Unassembled WGS sequence"/>
</dbReference>
<protein>
    <submittedName>
        <fullName evidence="1">Uncharacterized protein</fullName>
    </submittedName>
</protein>
<proteinExistence type="predicted"/>
<dbReference type="EMBL" id="QXFW01002631">
    <property type="protein sequence ID" value="KAE8976780.1"/>
    <property type="molecule type" value="Genomic_DNA"/>
</dbReference>
<gene>
    <name evidence="1" type="ORF">PF011_g23910</name>
</gene>
<reference evidence="1 2" key="1">
    <citation type="submission" date="2018-09" db="EMBL/GenBank/DDBJ databases">
        <title>Genomic investigation of the strawberry pathogen Phytophthora fragariae indicates pathogenicity is determined by transcriptional variation in three key races.</title>
        <authorList>
            <person name="Adams T.M."/>
            <person name="Armitage A.D."/>
            <person name="Sobczyk M.K."/>
            <person name="Bates H.J."/>
            <person name="Dunwell J.M."/>
            <person name="Nellist C.F."/>
            <person name="Harrison R.J."/>
        </authorList>
    </citation>
    <scope>NUCLEOTIDE SEQUENCE [LARGE SCALE GENOMIC DNA]</scope>
    <source>
        <strain evidence="1 2">SCRP245</strain>
    </source>
</reference>